<dbReference type="Proteomes" id="UP001321473">
    <property type="component" value="Unassembled WGS sequence"/>
</dbReference>
<reference evidence="2 3" key="1">
    <citation type="journal article" date="2023" name="Arcadia Sci">
        <title>De novo assembly of a long-read Amblyomma americanum tick genome.</title>
        <authorList>
            <person name="Chou S."/>
            <person name="Poskanzer K.E."/>
            <person name="Rollins M."/>
            <person name="Thuy-Boun P.S."/>
        </authorList>
    </citation>
    <scope>NUCLEOTIDE SEQUENCE [LARGE SCALE GENOMIC DNA]</scope>
    <source>
        <strain evidence="2">F_SG_1</strain>
        <tissue evidence="2">Salivary glands</tissue>
    </source>
</reference>
<feature type="region of interest" description="Disordered" evidence="1">
    <location>
        <begin position="325"/>
        <end position="344"/>
    </location>
</feature>
<organism evidence="2 3">
    <name type="scientific">Amblyomma americanum</name>
    <name type="common">Lone star tick</name>
    <dbReference type="NCBI Taxonomy" id="6943"/>
    <lineage>
        <taxon>Eukaryota</taxon>
        <taxon>Metazoa</taxon>
        <taxon>Ecdysozoa</taxon>
        <taxon>Arthropoda</taxon>
        <taxon>Chelicerata</taxon>
        <taxon>Arachnida</taxon>
        <taxon>Acari</taxon>
        <taxon>Parasitiformes</taxon>
        <taxon>Ixodida</taxon>
        <taxon>Ixodoidea</taxon>
        <taxon>Ixodidae</taxon>
        <taxon>Amblyomminae</taxon>
        <taxon>Amblyomma</taxon>
    </lineage>
</organism>
<feature type="region of interest" description="Disordered" evidence="1">
    <location>
        <begin position="1"/>
        <end position="20"/>
    </location>
</feature>
<feature type="compositionally biased region" description="Low complexity" evidence="1">
    <location>
        <begin position="226"/>
        <end position="245"/>
    </location>
</feature>
<dbReference type="AlphaFoldDB" id="A0AAQ4E4W3"/>
<protein>
    <submittedName>
        <fullName evidence="2">Uncharacterized protein</fullName>
    </submittedName>
</protein>
<keyword evidence="3" id="KW-1185">Reference proteome</keyword>
<sequence>MSLVAYGDSDDSEDDSCEDVASDKIAENASDCAKEERSTGNENVVVSAVKDSEEPADSQRLFARLPPPKQNASTLHDPSLQGVVMKPADKSSKSKRAQILIPSLNQFDDEEEEEEESRRKKFRPAQAGSGLIGMLPAPKHGSITQKQLTPQVLARPPAPKPVPKRPPPKPQAPAVPSLTSHAWEKDVDDDADASDETANFFTFDEPPLPKVSVDLDLDATVPPPSATSAAPVPSSSLSMSSEPEPGFGVEAGPAVQPATVESRKGKIVFAEPEDKGASILDVELDDGALVRLRGKRQEEINIIDVCADNQIDKSQILIRGLTEQPTYSSHKDTSDFNTSQQHRRKHQITYLAQQAKAREQDLKNTWAQNRMTRRQTQAKYGF</sequence>
<name>A0AAQ4E4W3_AMBAM</name>
<dbReference type="PANTHER" id="PTHR13621">
    <property type="entry name" value="PROLINE-RICH PROTEIN PRCC"/>
    <property type="match status" value="1"/>
</dbReference>
<dbReference type="InterPro" id="IPR018800">
    <property type="entry name" value="PRCC"/>
</dbReference>
<dbReference type="GO" id="GO:0005634">
    <property type="term" value="C:nucleus"/>
    <property type="evidence" value="ECO:0007669"/>
    <property type="project" value="TreeGrafter"/>
</dbReference>
<dbReference type="PANTHER" id="PTHR13621:SF2">
    <property type="entry name" value="PROLINE-RICH PROTEIN PRCC"/>
    <property type="match status" value="1"/>
</dbReference>
<feature type="region of interest" description="Disordered" evidence="1">
    <location>
        <begin position="363"/>
        <end position="382"/>
    </location>
</feature>
<feature type="compositionally biased region" description="Acidic residues" evidence="1">
    <location>
        <begin position="8"/>
        <end position="20"/>
    </location>
</feature>
<proteinExistence type="predicted"/>
<feature type="region of interest" description="Disordered" evidence="1">
    <location>
        <begin position="50"/>
        <end position="260"/>
    </location>
</feature>
<gene>
    <name evidence="2" type="ORF">V5799_013784</name>
</gene>
<evidence type="ECO:0000313" key="3">
    <source>
        <dbReference type="Proteomes" id="UP001321473"/>
    </source>
</evidence>
<evidence type="ECO:0000256" key="1">
    <source>
        <dbReference type="SAM" id="MobiDB-lite"/>
    </source>
</evidence>
<feature type="compositionally biased region" description="Acidic residues" evidence="1">
    <location>
        <begin position="186"/>
        <end position="195"/>
    </location>
</feature>
<dbReference type="Pfam" id="PF10253">
    <property type="entry name" value="PRCC"/>
    <property type="match status" value="1"/>
</dbReference>
<accession>A0AAQ4E4W3</accession>
<dbReference type="EMBL" id="JARKHS020022154">
    <property type="protein sequence ID" value="KAK8769754.1"/>
    <property type="molecule type" value="Genomic_DNA"/>
</dbReference>
<comment type="caution">
    <text evidence="2">The sequence shown here is derived from an EMBL/GenBank/DDBJ whole genome shotgun (WGS) entry which is preliminary data.</text>
</comment>
<evidence type="ECO:0000313" key="2">
    <source>
        <dbReference type="EMBL" id="KAK8769754.1"/>
    </source>
</evidence>